<keyword evidence="2" id="KW-1185">Reference proteome</keyword>
<gene>
    <name evidence="1" type="ORF">CALMAC_LOCUS18712</name>
</gene>
<reference evidence="1 2" key="1">
    <citation type="submission" date="2019-01" db="EMBL/GenBank/DDBJ databases">
        <authorList>
            <person name="Sayadi A."/>
        </authorList>
    </citation>
    <scope>NUCLEOTIDE SEQUENCE [LARGE SCALE GENOMIC DNA]</scope>
</reference>
<dbReference type="Proteomes" id="UP000410492">
    <property type="component" value="Unassembled WGS sequence"/>
</dbReference>
<evidence type="ECO:0000313" key="1">
    <source>
        <dbReference type="EMBL" id="VEN61252.1"/>
    </source>
</evidence>
<proteinExistence type="predicted"/>
<protein>
    <submittedName>
        <fullName evidence="1">Uncharacterized protein</fullName>
    </submittedName>
</protein>
<accession>A0A653DP03</accession>
<dbReference type="AlphaFoldDB" id="A0A653DP03"/>
<sequence>MCSRDEYSLEIFTTSKKRDEKLIKEATEAAKKIIDLPSPSVNMECDKLIKDE</sequence>
<name>A0A653DP03_CALMS</name>
<dbReference type="OrthoDB" id="6786351at2759"/>
<dbReference type="EMBL" id="CAACVG010013099">
    <property type="protein sequence ID" value="VEN61252.1"/>
    <property type="molecule type" value="Genomic_DNA"/>
</dbReference>
<evidence type="ECO:0000313" key="2">
    <source>
        <dbReference type="Proteomes" id="UP000410492"/>
    </source>
</evidence>
<organism evidence="1 2">
    <name type="scientific">Callosobruchus maculatus</name>
    <name type="common">Southern cowpea weevil</name>
    <name type="synonym">Pulse bruchid</name>
    <dbReference type="NCBI Taxonomy" id="64391"/>
    <lineage>
        <taxon>Eukaryota</taxon>
        <taxon>Metazoa</taxon>
        <taxon>Ecdysozoa</taxon>
        <taxon>Arthropoda</taxon>
        <taxon>Hexapoda</taxon>
        <taxon>Insecta</taxon>
        <taxon>Pterygota</taxon>
        <taxon>Neoptera</taxon>
        <taxon>Endopterygota</taxon>
        <taxon>Coleoptera</taxon>
        <taxon>Polyphaga</taxon>
        <taxon>Cucujiformia</taxon>
        <taxon>Chrysomeloidea</taxon>
        <taxon>Chrysomelidae</taxon>
        <taxon>Bruchinae</taxon>
        <taxon>Bruchini</taxon>
        <taxon>Callosobruchus</taxon>
    </lineage>
</organism>